<dbReference type="Gene3D" id="1.10.150.130">
    <property type="match status" value="1"/>
</dbReference>
<dbReference type="EMBL" id="LK022848">
    <property type="protein sequence ID" value="CDR07335.1"/>
    <property type="molecule type" value="Genomic_DNA"/>
</dbReference>
<keyword evidence="3" id="KW-0233">DNA recombination</keyword>
<name>A0A060ZMJ1_9ACTN</name>
<evidence type="ECO:0000313" key="8">
    <source>
        <dbReference type="EMBL" id="MBP2062456.1"/>
    </source>
</evidence>
<proteinExistence type="inferred from homology"/>
<evidence type="ECO:0000256" key="4">
    <source>
        <dbReference type="PROSITE-ProRule" id="PRU01248"/>
    </source>
</evidence>
<dbReference type="PANTHER" id="PTHR30349:SF64">
    <property type="entry name" value="PROPHAGE INTEGRASE INTD-RELATED"/>
    <property type="match status" value="1"/>
</dbReference>
<dbReference type="InterPro" id="IPR053876">
    <property type="entry name" value="Phage_int_M"/>
</dbReference>
<evidence type="ECO:0000259" key="6">
    <source>
        <dbReference type="PROSITE" id="PS51900"/>
    </source>
</evidence>
<dbReference type="InterPro" id="IPR013762">
    <property type="entry name" value="Integrase-like_cat_sf"/>
</dbReference>
<reference evidence="8 9" key="2">
    <citation type="submission" date="2021-03" db="EMBL/GenBank/DDBJ databases">
        <title>Genomic Encyclopedia of Type Strains, Phase IV (KMG-IV): sequencing the most valuable type-strain genomes for metagenomic binning, comparative biology and taxonomic classification.</title>
        <authorList>
            <person name="Goeker M."/>
        </authorList>
    </citation>
    <scope>NUCLEOTIDE SEQUENCE [LARGE SCALE GENOMIC DNA]</scope>
    <source>
        <strain evidence="8 9">DSM 41954</strain>
    </source>
</reference>
<evidence type="ECO:0000313" key="7">
    <source>
        <dbReference type="EMBL" id="CDR07335.1"/>
    </source>
</evidence>
<dbReference type="Proteomes" id="UP000756710">
    <property type="component" value="Unassembled WGS sequence"/>
</dbReference>
<protein>
    <submittedName>
        <fullName evidence="7 8">Integrase</fullName>
    </submittedName>
</protein>
<evidence type="ECO:0000256" key="1">
    <source>
        <dbReference type="ARBA" id="ARBA00008857"/>
    </source>
</evidence>
<keyword evidence="9" id="KW-1185">Reference proteome</keyword>
<dbReference type="HOGENOM" id="CLU_027562_17_5_11"/>
<evidence type="ECO:0000256" key="2">
    <source>
        <dbReference type="ARBA" id="ARBA00023125"/>
    </source>
</evidence>
<dbReference type="CDD" id="cd01189">
    <property type="entry name" value="INT_ICEBs1_C_like"/>
    <property type="match status" value="1"/>
</dbReference>
<evidence type="ECO:0000313" key="9">
    <source>
        <dbReference type="Proteomes" id="UP000756710"/>
    </source>
</evidence>
<dbReference type="GO" id="GO:0006310">
    <property type="term" value="P:DNA recombination"/>
    <property type="evidence" value="ECO:0007669"/>
    <property type="project" value="UniProtKB-KW"/>
</dbReference>
<dbReference type="InterPro" id="IPR002104">
    <property type="entry name" value="Integrase_catalytic"/>
</dbReference>
<evidence type="ECO:0000256" key="3">
    <source>
        <dbReference type="ARBA" id="ARBA00023172"/>
    </source>
</evidence>
<dbReference type="InterPro" id="IPR011010">
    <property type="entry name" value="DNA_brk_join_enz"/>
</dbReference>
<dbReference type="InterPro" id="IPR050090">
    <property type="entry name" value="Tyrosine_recombinase_XerCD"/>
</dbReference>
<dbReference type="Gene3D" id="1.10.443.10">
    <property type="entry name" value="Intergrase catalytic core"/>
    <property type="match status" value="1"/>
</dbReference>
<dbReference type="PANTHER" id="PTHR30349">
    <property type="entry name" value="PHAGE INTEGRASE-RELATED"/>
    <property type="match status" value="1"/>
</dbReference>
<dbReference type="GO" id="GO:0003677">
    <property type="term" value="F:DNA binding"/>
    <property type="evidence" value="ECO:0007669"/>
    <property type="project" value="UniProtKB-UniRule"/>
</dbReference>
<evidence type="ECO:0000259" key="5">
    <source>
        <dbReference type="PROSITE" id="PS51898"/>
    </source>
</evidence>
<dbReference type="Pfam" id="PF22022">
    <property type="entry name" value="Phage_int_M"/>
    <property type="match status" value="1"/>
</dbReference>
<dbReference type="RefSeq" id="WP_044571027.1">
    <property type="nucleotide sequence ID" value="NZ_BAABDR010000003.1"/>
</dbReference>
<reference evidence="7" key="1">
    <citation type="submission" date="2014-05" db="EMBL/GenBank/DDBJ databases">
        <authorList>
            <person name="Horn Fabian"/>
        </authorList>
    </citation>
    <scope>NUCLEOTIDE SEQUENCE</scope>
</reference>
<gene>
    <name evidence="8" type="ORF">J2Z30_003472</name>
    <name evidence="7" type="ORF">SIRAN4076</name>
</gene>
<dbReference type="SUPFAM" id="SSF56349">
    <property type="entry name" value="DNA breaking-rejoining enzymes"/>
    <property type="match status" value="1"/>
</dbReference>
<feature type="domain" description="Core-binding (CB)" evidence="6">
    <location>
        <begin position="82"/>
        <end position="162"/>
    </location>
</feature>
<dbReference type="AlphaFoldDB" id="A0A060ZMJ1"/>
<organism evidence="7">
    <name type="scientific">Streptomyces iranensis</name>
    <dbReference type="NCBI Taxonomy" id="576784"/>
    <lineage>
        <taxon>Bacteria</taxon>
        <taxon>Bacillati</taxon>
        <taxon>Actinomycetota</taxon>
        <taxon>Actinomycetes</taxon>
        <taxon>Kitasatosporales</taxon>
        <taxon>Streptomycetaceae</taxon>
        <taxon>Streptomyces</taxon>
        <taxon>Streptomyces violaceusniger group</taxon>
    </lineage>
</organism>
<dbReference type="Pfam" id="PF00589">
    <property type="entry name" value="Phage_integrase"/>
    <property type="match status" value="1"/>
</dbReference>
<comment type="similarity">
    <text evidence="1">Belongs to the 'phage' integrase family.</text>
</comment>
<keyword evidence="2 4" id="KW-0238">DNA-binding</keyword>
<feature type="domain" description="Tyr recombinase" evidence="5">
    <location>
        <begin position="185"/>
        <end position="402"/>
    </location>
</feature>
<sequence length="421" mass="46878">MAGHIQDRWYKAETDANGRTVRVKTDRYGAGMRYRARYVGPDGTEKSKSFPDKQKRLAEQWLVQIAADMSRGQYIDPRAARMTFQQYGEQWLSTHTTDINSQDSAERRLRLHAFPYIGTRPLASFQPGHIRTWLSELESAVPAASYRRIIFGIVSAVLSAAVDDGLMPRNPCLVKSVRGPQGSPPKVVPWTPEQVFAVRAALPERYRAMVDVGGGCGLRQGEVFGLPIDNVDFDGGWLAVRQQLKRVRGKFVFAPPKRGKLRDVPLPTVVGAALREHLERFPAVKVTLPWLTPDGPMVTKELLFTGQAGRAVRSSHFDDHLWKPALAAAGFIPQPEKGERYQAAREHGMHALRHFYASVLLDAGESIRALSTYLGHSDPGFTLRVYTHLMPSSEGRTRRAVDTLYRASGRPLDGPETAQGS</sequence>
<dbReference type="EMBL" id="JAGGLR010000008">
    <property type="protein sequence ID" value="MBP2062456.1"/>
    <property type="molecule type" value="Genomic_DNA"/>
</dbReference>
<dbReference type="InterPro" id="IPR044068">
    <property type="entry name" value="CB"/>
</dbReference>
<dbReference type="PROSITE" id="PS51898">
    <property type="entry name" value="TYR_RECOMBINASE"/>
    <property type="match status" value="1"/>
</dbReference>
<accession>A0A060ZMJ1</accession>
<dbReference type="GO" id="GO:0015074">
    <property type="term" value="P:DNA integration"/>
    <property type="evidence" value="ECO:0007669"/>
    <property type="project" value="InterPro"/>
</dbReference>
<dbReference type="PROSITE" id="PS51900">
    <property type="entry name" value="CB"/>
    <property type="match status" value="1"/>
</dbReference>
<dbReference type="InterPro" id="IPR010998">
    <property type="entry name" value="Integrase_recombinase_N"/>
</dbReference>